<dbReference type="EMBL" id="VZUB01044440">
    <property type="protein sequence ID" value="NXU80665.1"/>
    <property type="molecule type" value="Genomic_DNA"/>
</dbReference>
<feature type="non-terminal residue" evidence="16">
    <location>
        <position position="167"/>
    </location>
</feature>
<keyword evidence="11" id="KW-0675">Receptor</keyword>
<feature type="disulfide bond" evidence="14">
    <location>
        <begin position="104"/>
        <end position="147"/>
    </location>
</feature>
<protein>
    <recommendedName>
        <fullName evidence="3">Interleukin-2 receptor subunit alpha</fullName>
    </recommendedName>
</protein>
<evidence type="ECO:0000256" key="8">
    <source>
        <dbReference type="ARBA" id="ARBA00022989"/>
    </source>
</evidence>
<evidence type="ECO:0000256" key="5">
    <source>
        <dbReference type="ARBA" id="ARBA00022729"/>
    </source>
</evidence>
<dbReference type="AlphaFoldDB" id="A0A7L3NNU4"/>
<evidence type="ECO:0000256" key="2">
    <source>
        <dbReference type="ARBA" id="ARBA00004479"/>
    </source>
</evidence>
<evidence type="ECO:0000256" key="7">
    <source>
        <dbReference type="ARBA" id="ARBA00022859"/>
    </source>
</evidence>
<dbReference type="GO" id="GO:0006954">
    <property type="term" value="P:inflammatory response"/>
    <property type="evidence" value="ECO:0007669"/>
    <property type="project" value="TreeGrafter"/>
</dbReference>
<accession>A0A7L3NNU4</accession>
<dbReference type="SMART" id="SM00032">
    <property type="entry name" value="CCP"/>
    <property type="match status" value="2"/>
</dbReference>
<keyword evidence="10 14" id="KW-1015">Disulfide bond</keyword>
<dbReference type="InterPro" id="IPR000436">
    <property type="entry name" value="Sushi_SCR_CCP_dom"/>
</dbReference>
<keyword evidence="12" id="KW-0325">Glycoprotein</keyword>
<keyword evidence="5" id="KW-0732">Signal</keyword>
<evidence type="ECO:0000256" key="12">
    <source>
        <dbReference type="ARBA" id="ARBA00023180"/>
    </source>
</evidence>
<evidence type="ECO:0000256" key="9">
    <source>
        <dbReference type="ARBA" id="ARBA00023136"/>
    </source>
</evidence>
<keyword evidence="17" id="KW-1185">Reference proteome</keyword>
<keyword evidence="4" id="KW-0812">Transmembrane</keyword>
<keyword evidence="7" id="KW-0391">Immunity</keyword>
<evidence type="ECO:0000256" key="13">
    <source>
        <dbReference type="ARBA" id="ARBA00025938"/>
    </source>
</evidence>
<comment type="caution">
    <text evidence="14">Lacks conserved residue(s) required for the propagation of feature annotation.</text>
</comment>
<dbReference type="Gene3D" id="2.10.70.10">
    <property type="entry name" value="Complement Module, domain 1"/>
    <property type="match status" value="2"/>
</dbReference>
<organism evidence="16 17">
    <name type="scientific">Oreotrochilus melanogaster</name>
    <dbReference type="NCBI Taxonomy" id="689266"/>
    <lineage>
        <taxon>Eukaryota</taxon>
        <taxon>Metazoa</taxon>
        <taxon>Chordata</taxon>
        <taxon>Craniata</taxon>
        <taxon>Vertebrata</taxon>
        <taxon>Euteleostomi</taxon>
        <taxon>Archelosauria</taxon>
        <taxon>Archosauria</taxon>
        <taxon>Dinosauria</taxon>
        <taxon>Saurischia</taxon>
        <taxon>Theropoda</taxon>
        <taxon>Coelurosauria</taxon>
        <taxon>Aves</taxon>
        <taxon>Neognathae</taxon>
        <taxon>Neoaves</taxon>
        <taxon>Strisores</taxon>
        <taxon>Apodiformes</taxon>
        <taxon>Trochilidae</taxon>
        <taxon>Oreotrochilus</taxon>
    </lineage>
</organism>
<dbReference type="OrthoDB" id="9944172at2759"/>
<feature type="domain" description="Sushi" evidence="15">
    <location>
        <begin position="1"/>
        <end position="61"/>
    </location>
</feature>
<evidence type="ECO:0000256" key="14">
    <source>
        <dbReference type="PROSITE-ProRule" id="PRU00302"/>
    </source>
</evidence>
<evidence type="ECO:0000256" key="6">
    <source>
        <dbReference type="ARBA" id="ARBA00022737"/>
    </source>
</evidence>
<dbReference type="GO" id="GO:0004911">
    <property type="term" value="F:interleukin-2 receptor activity"/>
    <property type="evidence" value="ECO:0007669"/>
    <property type="project" value="InterPro"/>
</dbReference>
<comment type="function">
    <text evidence="1">Receptor for interleukin-2. The receptor is involved in the regulation of immune tolerance by controlling regulatory T cells (TREGs) activity. TREGs suppress the activation and expansion of autoreactive T-cells.</text>
</comment>
<evidence type="ECO:0000259" key="15">
    <source>
        <dbReference type="PROSITE" id="PS50923"/>
    </source>
</evidence>
<evidence type="ECO:0000313" key="16">
    <source>
        <dbReference type="EMBL" id="NXU80665.1"/>
    </source>
</evidence>
<keyword evidence="8" id="KW-1133">Transmembrane helix</keyword>
<gene>
    <name evidence="16" type="primary">Il2ra</name>
    <name evidence="16" type="ORF">OREMEL_R12969</name>
</gene>
<proteinExistence type="predicted"/>
<comment type="caution">
    <text evidence="16">The sequence shown here is derived from an EMBL/GenBank/DDBJ whole genome shotgun (WGS) entry which is preliminary data.</text>
</comment>
<keyword evidence="14" id="KW-0768">Sushi</keyword>
<feature type="domain" description="Sushi" evidence="15">
    <location>
        <begin position="102"/>
        <end position="165"/>
    </location>
</feature>
<evidence type="ECO:0000256" key="1">
    <source>
        <dbReference type="ARBA" id="ARBA00002381"/>
    </source>
</evidence>
<sequence>CPALPRTDFADVAAESYPLGTKLFYECDEGYTRRRGQYLGIWCRRKEGVASWVYKDFQCIDEKLLSSVASTMDLDFTQKPENKTQSPASQKQGNISEFDQKDFCGPPKPVPHASLSLNKQYYVGQVLNFKCQEGYDKQPPTSGTRTCKKVNGKIIWTSFDMRCTNDS</sequence>
<evidence type="ECO:0000256" key="10">
    <source>
        <dbReference type="ARBA" id="ARBA00023157"/>
    </source>
</evidence>
<dbReference type="GO" id="GO:0019976">
    <property type="term" value="F:interleukin-2 binding"/>
    <property type="evidence" value="ECO:0007669"/>
    <property type="project" value="InterPro"/>
</dbReference>
<dbReference type="InterPro" id="IPR035976">
    <property type="entry name" value="Sushi/SCR/CCP_sf"/>
</dbReference>
<evidence type="ECO:0000256" key="4">
    <source>
        <dbReference type="ARBA" id="ARBA00022692"/>
    </source>
</evidence>
<keyword evidence="9" id="KW-0472">Membrane</keyword>
<comment type="subunit">
    <text evidence="13">Non-covalent dimer of an alpha and a beta subunit. IL2R exists in 3 different forms: a high affinity dimer, an intermediate affinity monomer (beta subunit), and a low affinity monomer (alpha subunit). The high and intermediate affinity forms also associate with a gamma subunit.</text>
</comment>
<dbReference type="Proteomes" id="UP000579904">
    <property type="component" value="Unassembled WGS sequence"/>
</dbReference>
<reference evidence="16 17" key="1">
    <citation type="submission" date="2019-09" db="EMBL/GenBank/DDBJ databases">
        <title>Bird 10,000 Genomes (B10K) Project - Family phase.</title>
        <authorList>
            <person name="Zhang G."/>
        </authorList>
    </citation>
    <scope>NUCLEOTIDE SEQUENCE [LARGE SCALE GENOMIC DNA]</scope>
    <source>
        <strain evidence="16">OUT-0002</strain>
    </source>
</reference>
<dbReference type="CDD" id="cd00033">
    <property type="entry name" value="CCP"/>
    <property type="match status" value="2"/>
</dbReference>
<feature type="non-terminal residue" evidence="16">
    <location>
        <position position="1"/>
    </location>
</feature>
<name>A0A7L3NNU4_9AVES</name>
<comment type="subcellular location">
    <subcellularLocation>
        <location evidence="2">Membrane</location>
        <topology evidence="2">Single-pass type I membrane protein</topology>
    </subcellularLocation>
</comment>
<dbReference type="GO" id="GO:0002376">
    <property type="term" value="P:immune system process"/>
    <property type="evidence" value="ECO:0007669"/>
    <property type="project" value="UniProtKB-KW"/>
</dbReference>
<dbReference type="PANTHER" id="PTHR10573:SF0">
    <property type="entry name" value="INTERLEUKIN-2 RECEPTOR SUBUNIT ALPHA"/>
    <property type="match status" value="1"/>
</dbReference>
<dbReference type="PANTHER" id="PTHR10573">
    <property type="entry name" value="INTERLEUKIN-2 RECEPTOR ALPHA CHAIN"/>
    <property type="match status" value="1"/>
</dbReference>
<dbReference type="InterPro" id="IPR015486">
    <property type="entry name" value="IL-2_rcpt_alpha"/>
</dbReference>
<evidence type="ECO:0000256" key="3">
    <source>
        <dbReference type="ARBA" id="ARBA00013445"/>
    </source>
</evidence>
<evidence type="ECO:0000313" key="17">
    <source>
        <dbReference type="Proteomes" id="UP000579904"/>
    </source>
</evidence>
<keyword evidence="6" id="KW-0677">Repeat</keyword>
<dbReference type="Pfam" id="PF00084">
    <property type="entry name" value="Sushi"/>
    <property type="match status" value="2"/>
</dbReference>
<dbReference type="GO" id="GO:0016020">
    <property type="term" value="C:membrane"/>
    <property type="evidence" value="ECO:0007669"/>
    <property type="project" value="UniProtKB-SubCell"/>
</dbReference>
<dbReference type="PROSITE" id="PS50923">
    <property type="entry name" value="SUSHI"/>
    <property type="match status" value="2"/>
</dbReference>
<evidence type="ECO:0000256" key="11">
    <source>
        <dbReference type="ARBA" id="ARBA00023170"/>
    </source>
</evidence>
<dbReference type="SUPFAM" id="SSF57535">
    <property type="entry name" value="Complement control module/SCR domain"/>
    <property type="match status" value="2"/>
</dbReference>